<dbReference type="Proteomes" id="UP001054837">
    <property type="component" value="Unassembled WGS sequence"/>
</dbReference>
<keyword evidence="2" id="KW-1185">Reference proteome</keyword>
<accession>A0AAV4QLH5</accession>
<comment type="caution">
    <text evidence="1">The sequence shown here is derived from an EMBL/GenBank/DDBJ whole genome shotgun (WGS) entry which is preliminary data.</text>
</comment>
<reference evidence="1 2" key="1">
    <citation type="submission" date="2021-06" db="EMBL/GenBank/DDBJ databases">
        <title>Caerostris darwini draft genome.</title>
        <authorList>
            <person name="Kono N."/>
            <person name="Arakawa K."/>
        </authorList>
    </citation>
    <scope>NUCLEOTIDE SEQUENCE [LARGE SCALE GENOMIC DNA]</scope>
</reference>
<feature type="non-terminal residue" evidence="1">
    <location>
        <position position="1"/>
    </location>
</feature>
<proteinExistence type="predicted"/>
<dbReference type="AlphaFoldDB" id="A0AAV4QLH5"/>
<gene>
    <name evidence="1" type="ORF">CDAR_413411</name>
</gene>
<organism evidence="1 2">
    <name type="scientific">Caerostris darwini</name>
    <dbReference type="NCBI Taxonomy" id="1538125"/>
    <lineage>
        <taxon>Eukaryota</taxon>
        <taxon>Metazoa</taxon>
        <taxon>Ecdysozoa</taxon>
        <taxon>Arthropoda</taxon>
        <taxon>Chelicerata</taxon>
        <taxon>Arachnida</taxon>
        <taxon>Araneae</taxon>
        <taxon>Araneomorphae</taxon>
        <taxon>Entelegynae</taxon>
        <taxon>Araneoidea</taxon>
        <taxon>Araneidae</taxon>
        <taxon>Caerostris</taxon>
    </lineage>
</organism>
<name>A0AAV4QLH5_9ARAC</name>
<evidence type="ECO:0000313" key="1">
    <source>
        <dbReference type="EMBL" id="GIY10030.1"/>
    </source>
</evidence>
<dbReference type="EMBL" id="BPLQ01004698">
    <property type="protein sequence ID" value="GIY10030.1"/>
    <property type="molecule type" value="Genomic_DNA"/>
</dbReference>
<sequence length="43" mass="4945">RKNFHLAPFVEADPFSTGSSCCWKFINNLTAYLITNYHPDHST</sequence>
<protein>
    <submittedName>
        <fullName evidence="1">Uncharacterized protein</fullName>
    </submittedName>
</protein>
<evidence type="ECO:0000313" key="2">
    <source>
        <dbReference type="Proteomes" id="UP001054837"/>
    </source>
</evidence>